<keyword evidence="7" id="KW-0812">Transmembrane</keyword>
<dbReference type="SUPFAM" id="SSF51445">
    <property type="entry name" value="(Trans)glycosidases"/>
    <property type="match status" value="1"/>
</dbReference>
<dbReference type="PROSITE" id="PS00572">
    <property type="entry name" value="GLYCOSYL_HYDROL_F1_1"/>
    <property type="match status" value="1"/>
</dbReference>
<dbReference type="Gene3D" id="3.20.20.80">
    <property type="entry name" value="Glycosidases"/>
    <property type="match status" value="1"/>
</dbReference>
<feature type="transmembrane region" description="Helical" evidence="7">
    <location>
        <begin position="7"/>
        <end position="26"/>
    </location>
</feature>
<evidence type="ECO:0000256" key="6">
    <source>
        <dbReference type="RuleBase" id="RU004468"/>
    </source>
</evidence>
<name>A0A6J4A1A3_FAGTA</name>
<sequence>MATPKSYFITNFCLVLAFLIVNSFLFHAHATVSRSSFPDGFLFGLGGSAYQYEGAAFTDGKGLSNWDNFTHQHPEKIADGSNGDVADDFYHRYKEDIKLMKETGINTFRFSLSWSRILPQGKISGGINQLGVKFYRDLIDELLANDMNPFVTLFHWDYPQALEDEYGGFLSPNIVDDFRDYADTAFKMFGDKVKHWATLNEPNVMTELGYSLGLFPPIRCSSYMGNCTAGDSSTEPYLVAHHLLLSHAAAVDVYKKNYQVDQKGSIGISIATTMHIPINDTTRNLLATQRAIDFAFGWFMTPVVYGEYPESMRSIVGDRLPKFTKEQSQSLKQSFDFLGLNYYYTYYAEDAPSSNTSDKLSYTTDNHATTSFFKDGIPIGEKAYSLYIYPEGLYDLLQYVKETYNNPAVVITENGLSDENKGSLAEYPEALNDTLRITYHSGHLDKLHNFTMKPGMNVIGYLAWTYMDDLEWISGYTIRNGFTFVDYDNNLTRTPKESFKWYKNFLAN</sequence>
<accession>A0A6J4A1A3</accession>
<gene>
    <name evidence="8" type="primary">FtRUT01</name>
</gene>
<proteinExistence type="evidence at transcript level"/>
<evidence type="ECO:0000256" key="7">
    <source>
        <dbReference type="SAM" id="Phobius"/>
    </source>
</evidence>
<dbReference type="PANTHER" id="PTHR10353">
    <property type="entry name" value="GLYCOSYL HYDROLASE"/>
    <property type="match status" value="1"/>
</dbReference>
<keyword evidence="3 6" id="KW-0326">Glycosidase</keyword>
<dbReference type="PRINTS" id="PR00131">
    <property type="entry name" value="GLHYDRLASE1"/>
</dbReference>
<dbReference type="Pfam" id="PF00232">
    <property type="entry name" value="Glyco_hydro_1"/>
    <property type="match status" value="1"/>
</dbReference>
<dbReference type="EMBL" id="LC388944">
    <property type="protein sequence ID" value="BBE43059.1"/>
    <property type="molecule type" value="mRNA"/>
</dbReference>
<evidence type="ECO:0000256" key="1">
    <source>
        <dbReference type="ARBA" id="ARBA00010838"/>
    </source>
</evidence>
<evidence type="ECO:0000256" key="4">
    <source>
        <dbReference type="PROSITE-ProRule" id="PRU10055"/>
    </source>
</evidence>
<dbReference type="SMR" id="A0A6J4A1A3"/>
<evidence type="ECO:0000256" key="5">
    <source>
        <dbReference type="RuleBase" id="RU003690"/>
    </source>
</evidence>
<dbReference type="InterPro" id="IPR017853">
    <property type="entry name" value="GH"/>
</dbReference>
<dbReference type="FunFam" id="3.20.20.80:FF:000020">
    <property type="entry name" value="Beta-glucosidase 12"/>
    <property type="match status" value="1"/>
</dbReference>
<comment type="similarity">
    <text evidence="1 5">Belongs to the glycosyl hydrolase 1 family.</text>
</comment>
<protein>
    <submittedName>
        <fullName evidence="8">Rutinosidase</fullName>
    </submittedName>
</protein>
<reference evidence="8" key="1">
    <citation type="submission" date="2018-06" db="EMBL/GenBank/DDBJ databases">
        <title>Characterization of Rutinosidase in Tartary Buckwheat.</title>
        <authorList>
            <person name="Fujino K."/>
            <person name="Suzuki T."/>
        </authorList>
    </citation>
    <scope>NUCLEOTIDE SEQUENCE</scope>
    <source>
        <tissue evidence="8">Flower buds</tissue>
    </source>
</reference>
<dbReference type="AlphaFoldDB" id="A0A6J4A1A3"/>
<evidence type="ECO:0000313" key="8">
    <source>
        <dbReference type="EMBL" id="BBE43059.1"/>
    </source>
</evidence>
<dbReference type="PANTHER" id="PTHR10353:SF297">
    <property type="entry name" value="VICIANIN HYDROLASE-LIKE"/>
    <property type="match status" value="1"/>
</dbReference>
<keyword evidence="2 6" id="KW-0378">Hydrolase</keyword>
<feature type="active site" description="Nucleophile" evidence="4">
    <location>
        <position position="413"/>
    </location>
</feature>
<dbReference type="GO" id="GO:0005975">
    <property type="term" value="P:carbohydrate metabolic process"/>
    <property type="evidence" value="ECO:0007669"/>
    <property type="project" value="InterPro"/>
</dbReference>
<dbReference type="InterPro" id="IPR033132">
    <property type="entry name" value="GH_1_N_CS"/>
</dbReference>
<dbReference type="InterPro" id="IPR018120">
    <property type="entry name" value="Glyco_hydro_1_AS"/>
</dbReference>
<organism evidence="8">
    <name type="scientific">Fagopyrum tataricum</name>
    <name type="common">Tartarian buckwheat</name>
    <name type="synonym">Polygonum tataricum</name>
    <dbReference type="NCBI Taxonomy" id="62330"/>
    <lineage>
        <taxon>Eukaryota</taxon>
        <taxon>Viridiplantae</taxon>
        <taxon>Streptophyta</taxon>
        <taxon>Embryophyta</taxon>
        <taxon>Tracheophyta</taxon>
        <taxon>Spermatophyta</taxon>
        <taxon>Magnoliopsida</taxon>
        <taxon>eudicotyledons</taxon>
        <taxon>Gunneridae</taxon>
        <taxon>Pentapetalae</taxon>
        <taxon>Caryophyllales</taxon>
        <taxon>Polygonaceae</taxon>
        <taxon>Polygonoideae</taxon>
        <taxon>Fagopyreae</taxon>
        <taxon>Fagopyrum</taxon>
    </lineage>
</organism>
<dbReference type="InterPro" id="IPR001360">
    <property type="entry name" value="Glyco_hydro_1"/>
</dbReference>
<evidence type="ECO:0000256" key="2">
    <source>
        <dbReference type="ARBA" id="ARBA00022801"/>
    </source>
</evidence>
<dbReference type="GO" id="GO:0008422">
    <property type="term" value="F:beta-glucosidase activity"/>
    <property type="evidence" value="ECO:0007669"/>
    <property type="project" value="TreeGrafter"/>
</dbReference>
<evidence type="ECO:0000256" key="3">
    <source>
        <dbReference type="ARBA" id="ARBA00023295"/>
    </source>
</evidence>
<dbReference type="PROSITE" id="PS00653">
    <property type="entry name" value="GLYCOSYL_HYDROL_F1_2"/>
    <property type="match status" value="1"/>
</dbReference>
<keyword evidence="7" id="KW-0472">Membrane</keyword>
<keyword evidence="7" id="KW-1133">Transmembrane helix</keyword>